<dbReference type="Gene3D" id="3.30.730.10">
    <property type="entry name" value="AP2/ERF domain"/>
    <property type="match status" value="1"/>
</dbReference>
<dbReference type="SUPFAM" id="SSF54171">
    <property type="entry name" value="DNA-binding domain"/>
    <property type="match status" value="1"/>
</dbReference>
<evidence type="ECO:0000259" key="10">
    <source>
        <dbReference type="PROSITE" id="PS51032"/>
    </source>
</evidence>
<name>A0AAV5KV15_9ROSI</name>
<dbReference type="GO" id="GO:0000976">
    <property type="term" value="F:transcription cis-regulatory region binding"/>
    <property type="evidence" value="ECO:0007669"/>
    <property type="project" value="TreeGrafter"/>
</dbReference>
<feature type="compositionally biased region" description="Basic and acidic residues" evidence="9">
    <location>
        <begin position="24"/>
        <end position="33"/>
    </location>
</feature>
<sequence>MSSEDFTRKRKRTRRGDGASVAETLKKWKEYNKGLDSGNDGGKSVLKKHAKGSKKGCMKGKGGPDNSTCNYRGVRQRTWGKWVAEIREPKSGRRLWLGTFPTAYEAALAYDEAARTMYGESARLNFPHISSKDSSASVATSSGSSSVVTHSSPSSVATPPGSDYITTSNHYEICDKVDHVAPKACQDDGDSESAAVLAVHSPSITVQPTEEEGNKETRQHDGDNKCDIEHEAKEAKLGQEVDDSYFSMLDELDLSDLCWQDFSMDEMFEGDELLRSLGDVPVEGLIPNQDAALMGLHGDGSAEYLQPSLSYQLQDLDATLHHMEPFGGQQDNNFMVEI</sequence>
<evidence type="ECO:0000256" key="6">
    <source>
        <dbReference type="ARBA" id="ARBA00023163"/>
    </source>
</evidence>
<dbReference type="PROSITE" id="PS51032">
    <property type="entry name" value="AP2_ERF"/>
    <property type="match status" value="1"/>
</dbReference>
<dbReference type="EMBL" id="BPVZ01000079">
    <property type="protein sequence ID" value="GKV28238.1"/>
    <property type="molecule type" value="Genomic_DNA"/>
</dbReference>
<evidence type="ECO:0000256" key="1">
    <source>
        <dbReference type="ARBA" id="ARBA00004123"/>
    </source>
</evidence>
<evidence type="ECO:0000256" key="7">
    <source>
        <dbReference type="ARBA" id="ARBA00023242"/>
    </source>
</evidence>
<dbReference type="InterPro" id="IPR016177">
    <property type="entry name" value="DNA-bd_dom_sf"/>
</dbReference>
<evidence type="ECO:0000313" key="11">
    <source>
        <dbReference type="EMBL" id="GKV28238.1"/>
    </source>
</evidence>
<dbReference type="SMART" id="SM00380">
    <property type="entry name" value="AP2"/>
    <property type="match status" value="1"/>
</dbReference>
<feature type="compositionally biased region" description="Basic and acidic residues" evidence="9">
    <location>
        <begin position="212"/>
        <end position="225"/>
    </location>
</feature>
<keyword evidence="3" id="KW-0346">Stress response</keyword>
<dbReference type="InterPro" id="IPR036955">
    <property type="entry name" value="AP2/ERF_dom_sf"/>
</dbReference>
<proteinExistence type="inferred from homology"/>
<feature type="region of interest" description="Disordered" evidence="9">
    <location>
        <begin position="206"/>
        <end position="225"/>
    </location>
</feature>
<evidence type="ECO:0000313" key="12">
    <source>
        <dbReference type="Proteomes" id="UP001054252"/>
    </source>
</evidence>
<evidence type="ECO:0000256" key="4">
    <source>
        <dbReference type="ARBA" id="ARBA00023125"/>
    </source>
</evidence>
<protein>
    <recommendedName>
        <fullName evidence="10">AP2/ERF domain-containing protein</fullName>
    </recommendedName>
</protein>
<dbReference type="GO" id="GO:0005634">
    <property type="term" value="C:nucleus"/>
    <property type="evidence" value="ECO:0007669"/>
    <property type="project" value="UniProtKB-SubCell"/>
</dbReference>
<dbReference type="Pfam" id="PF00847">
    <property type="entry name" value="AP2"/>
    <property type="match status" value="1"/>
</dbReference>
<reference evidence="11 12" key="1">
    <citation type="journal article" date="2021" name="Commun. Biol.">
        <title>The genome of Shorea leprosula (Dipterocarpaceae) highlights the ecological relevance of drought in aseasonal tropical rainforests.</title>
        <authorList>
            <person name="Ng K.K.S."/>
            <person name="Kobayashi M.J."/>
            <person name="Fawcett J.A."/>
            <person name="Hatakeyama M."/>
            <person name="Paape T."/>
            <person name="Ng C.H."/>
            <person name="Ang C.C."/>
            <person name="Tnah L.H."/>
            <person name="Lee C.T."/>
            <person name="Nishiyama T."/>
            <person name="Sese J."/>
            <person name="O'Brien M.J."/>
            <person name="Copetti D."/>
            <person name="Mohd Noor M.I."/>
            <person name="Ong R.C."/>
            <person name="Putra M."/>
            <person name="Sireger I.Z."/>
            <person name="Indrioko S."/>
            <person name="Kosugi Y."/>
            <person name="Izuno A."/>
            <person name="Isagi Y."/>
            <person name="Lee S.L."/>
            <person name="Shimizu K.K."/>
        </authorList>
    </citation>
    <scope>NUCLEOTIDE SEQUENCE [LARGE SCALE GENOMIC DNA]</scope>
    <source>
        <strain evidence="11">214</strain>
    </source>
</reference>
<dbReference type="PANTHER" id="PTHR31241">
    <property type="entry name" value="DEHYDRATION-RESPONSIVE ELEMENT-BINDING PROTEIN 2C"/>
    <property type="match status" value="1"/>
</dbReference>
<evidence type="ECO:0000256" key="8">
    <source>
        <dbReference type="ARBA" id="ARBA00024343"/>
    </source>
</evidence>
<keyword evidence="7" id="KW-0539">Nucleus</keyword>
<keyword evidence="4" id="KW-0238">DNA-binding</keyword>
<comment type="subcellular location">
    <subcellularLocation>
        <location evidence="1">Nucleus</location>
    </subcellularLocation>
</comment>
<keyword evidence="5" id="KW-0010">Activator</keyword>
<dbReference type="Proteomes" id="UP001054252">
    <property type="component" value="Unassembled WGS sequence"/>
</dbReference>
<evidence type="ECO:0000256" key="5">
    <source>
        <dbReference type="ARBA" id="ARBA00023159"/>
    </source>
</evidence>
<evidence type="ECO:0000256" key="3">
    <source>
        <dbReference type="ARBA" id="ARBA00023016"/>
    </source>
</evidence>
<feature type="domain" description="AP2/ERF" evidence="10">
    <location>
        <begin position="70"/>
        <end position="127"/>
    </location>
</feature>
<dbReference type="GO" id="GO:0006950">
    <property type="term" value="P:response to stress"/>
    <property type="evidence" value="ECO:0007669"/>
    <property type="project" value="TreeGrafter"/>
</dbReference>
<dbReference type="FunFam" id="3.30.730.10:FF:000001">
    <property type="entry name" value="Ethylene-responsive transcription factor 2"/>
    <property type="match status" value="1"/>
</dbReference>
<dbReference type="GO" id="GO:0045893">
    <property type="term" value="P:positive regulation of DNA-templated transcription"/>
    <property type="evidence" value="ECO:0007669"/>
    <property type="project" value="TreeGrafter"/>
</dbReference>
<dbReference type="PRINTS" id="PR00367">
    <property type="entry name" value="ETHRSPELEMNT"/>
</dbReference>
<keyword evidence="2" id="KW-0805">Transcription regulation</keyword>
<comment type="caution">
    <text evidence="11">The sequence shown here is derived from an EMBL/GenBank/DDBJ whole genome shotgun (WGS) entry which is preliminary data.</text>
</comment>
<dbReference type="PANTHER" id="PTHR31241:SF62">
    <property type="entry name" value="DEHYDRATION-RESPONSIVE ELEMENT-BINDING PROTEIN 2D"/>
    <property type="match status" value="1"/>
</dbReference>
<dbReference type="GO" id="GO:0003700">
    <property type="term" value="F:DNA-binding transcription factor activity"/>
    <property type="evidence" value="ECO:0007669"/>
    <property type="project" value="InterPro"/>
</dbReference>
<gene>
    <name evidence="11" type="ORF">SLEP1_g37318</name>
</gene>
<dbReference type="InterPro" id="IPR001471">
    <property type="entry name" value="AP2/ERF_dom"/>
</dbReference>
<keyword evidence="6" id="KW-0804">Transcription</keyword>
<feature type="region of interest" description="Disordered" evidence="9">
    <location>
        <begin position="1"/>
        <end position="71"/>
    </location>
</feature>
<evidence type="ECO:0000256" key="2">
    <source>
        <dbReference type="ARBA" id="ARBA00023015"/>
    </source>
</evidence>
<dbReference type="CDD" id="cd00018">
    <property type="entry name" value="AP2"/>
    <property type="match status" value="1"/>
</dbReference>
<evidence type="ECO:0000256" key="9">
    <source>
        <dbReference type="SAM" id="MobiDB-lite"/>
    </source>
</evidence>
<feature type="region of interest" description="Disordered" evidence="9">
    <location>
        <begin position="130"/>
        <end position="162"/>
    </location>
</feature>
<feature type="compositionally biased region" description="Basic residues" evidence="9">
    <location>
        <begin position="45"/>
        <end position="58"/>
    </location>
</feature>
<feature type="compositionally biased region" description="Low complexity" evidence="9">
    <location>
        <begin position="132"/>
        <end position="160"/>
    </location>
</feature>
<organism evidence="11 12">
    <name type="scientific">Rubroshorea leprosula</name>
    <dbReference type="NCBI Taxonomy" id="152421"/>
    <lineage>
        <taxon>Eukaryota</taxon>
        <taxon>Viridiplantae</taxon>
        <taxon>Streptophyta</taxon>
        <taxon>Embryophyta</taxon>
        <taxon>Tracheophyta</taxon>
        <taxon>Spermatophyta</taxon>
        <taxon>Magnoliopsida</taxon>
        <taxon>eudicotyledons</taxon>
        <taxon>Gunneridae</taxon>
        <taxon>Pentapetalae</taxon>
        <taxon>rosids</taxon>
        <taxon>malvids</taxon>
        <taxon>Malvales</taxon>
        <taxon>Dipterocarpaceae</taxon>
        <taxon>Rubroshorea</taxon>
    </lineage>
</organism>
<dbReference type="AlphaFoldDB" id="A0AAV5KV15"/>
<keyword evidence="12" id="KW-1185">Reference proteome</keyword>
<accession>A0AAV5KV15</accession>
<comment type="similarity">
    <text evidence="8">Belongs to the AP2/ERF transcription factor family. ERF subfamily.</text>
</comment>